<feature type="transmembrane region" description="Helical" evidence="2">
    <location>
        <begin position="293"/>
        <end position="311"/>
    </location>
</feature>
<comment type="caution">
    <text evidence="3">The sequence shown here is derived from an EMBL/GenBank/DDBJ whole genome shotgun (WGS) entry which is preliminary data.</text>
</comment>
<dbReference type="RefSeq" id="WP_184146602.1">
    <property type="nucleotide sequence ID" value="NZ_JACHFM010000001.1"/>
</dbReference>
<evidence type="ECO:0000256" key="1">
    <source>
        <dbReference type="ARBA" id="ARBA00022448"/>
    </source>
</evidence>
<feature type="transmembrane region" description="Helical" evidence="2">
    <location>
        <begin position="202"/>
        <end position="222"/>
    </location>
</feature>
<sequence length="453" mass="45967">MTILTPSAAAVGPRLLHFWLALFRLSWPVVLNRAGLVLMGVVSMVLVGRYDTAALAGFALGNAVVMPVLVAGIGCLVGIIAVTAREHGATDGGTAAIALRGLHWSVAIGLAGSVLALFSGPMLGLIGQEPALVASGSRVAIYLAPGVLLHLVFVAATFWLEGVGRTRPGLVAMAGANVVNLGLSWLLIGGRLGAPEMGAEGAALATSLSRLVMIVVFIGWLLRLPEFAPFRGKFRLWGPGGWAAGAEMRRIGLAGGAAFFLETMAFATMAQAAGLLGPTPLAAYSILHNIETTVFMVALGLSVGTAVHIGQAAGSGDRAQAGFAGYAGAAAAVILAALIGLALLAAAPSVVGFYSADPALIARAAPIMALLALSMTFDAGQVVFGQATRALGDGWGTTLCYMGAFWGVMVPLGLVLAFATPLAEGGLFIGTAAGCIAAAALLGLRFRYLLKRV</sequence>
<feature type="transmembrane region" description="Helical" evidence="2">
    <location>
        <begin position="25"/>
        <end position="47"/>
    </location>
</feature>
<feature type="transmembrane region" description="Helical" evidence="2">
    <location>
        <begin position="425"/>
        <end position="444"/>
    </location>
</feature>
<feature type="transmembrane region" description="Helical" evidence="2">
    <location>
        <begin position="323"/>
        <end position="347"/>
    </location>
</feature>
<keyword evidence="1" id="KW-0813">Transport</keyword>
<dbReference type="GO" id="GO:0005886">
    <property type="term" value="C:plasma membrane"/>
    <property type="evidence" value="ECO:0007669"/>
    <property type="project" value="TreeGrafter"/>
</dbReference>
<protein>
    <submittedName>
        <fullName evidence="3">MATE family multidrug resistance protein</fullName>
    </submittedName>
</protein>
<proteinExistence type="predicted"/>
<evidence type="ECO:0000256" key="2">
    <source>
        <dbReference type="SAM" id="Phobius"/>
    </source>
</evidence>
<keyword evidence="4" id="KW-1185">Reference proteome</keyword>
<keyword evidence="2" id="KW-0812">Transmembrane</keyword>
<feature type="transmembrane region" description="Helical" evidence="2">
    <location>
        <begin position="59"/>
        <end position="82"/>
    </location>
</feature>
<keyword evidence="2" id="KW-0472">Membrane</keyword>
<feature type="transmembrane region" description="Helical" evidence="2">
    <location>
        <begin position="367"/>
        <end position="387"/>
    </location>
</feature>
<dbReference type="AlphaFoldDB" id="A0A840SMA5"/>
<dbReference type="PANTHER" id="PTHR43298:SF2">
    <property type="entry name" value="FMN_FAD EXPORTER YEEO-RELATED"/>
    <property type="match status" value="1"/>
</dbReference>
<dbReference type="InterPro" id="IPR002528">
    <property type="entry name" value="MATE_fam"/>
</dbReference>
<dbReference type="Pfam" id="PF01554">
    <property type="entry name" value="MatE"/>
    <property type="match status" value="2"/>
</dbReference>
<reference evidence="3 4" key="1">
    <citation type="submission" date="2020-08" db="EMBL/GenBank/DDBJ databases">
        <title>Genomic Encyclopedia of Type Strains, Phase IV (KMG-IV): sequencing the most valuable type-strain genomes for metagenomic binning, comparative biology and taxonomic classification.</title>
        <authorList>
            <person name="Goeker M."/>
        </authorList>
    </citation>
    <scope>NUCLEOTIDE SEQUENCE [LARGE SCALE GENOMIC DNA]</scope>
    <source>
        <strain evidence="3 4">DSM 101730</strain>
    </source>
</reference>
<feature type="transmembrane region" description="Helical" evidence="2">
    <location>
        <begin position="171"/>
        <end position="190"/>
    </location>
</feature>
<dbReference type="GO" id="GO:0015297">
    <property type="term" value="F:antiporter activity"/>
    <property type="evidence" value="ECO:0007669"/>
    <property type="project" value="InterPro"/>
</dbReference>
<evidence type="ECO:0000313" key="3">
    <source>
        <dbReference type="EMBL" id="MBB5220481.1"/>
    </source>
</evidence>
<feature type="transmembrane region" description="Helical" evidence="2">
    <location>
        <begin position="102"/>
        <end position="127"/>
    </location>
</feature>
<dbReference type="EMBL" id="JACHFM010000001">
    <property type="protein sequence ID" value="MBB5220481.1"/>
    <property type="molecule type" value="Genomic_DNA"/>
</dbReference>
<name>A0A840SMA5_9RHOB</name>
<gene>
    <name evidence="3" type="ORF">HNP73_000402</name>
</gene>
<feature type="transmembrane region" description="Helical" evidence="2">
    <location>
        <begin position="139"/>
        <end position="159"/>
    </location>
</feature>
<evidence type="ECO:0000313" key="4">
    <source>
        <dbReference type="Proteomes" id="UP000549457"/>
    </source>
</evidence>
<dbReference type="GO" id="GO:0042910">
    <property type="term" value="F:xenobiotic transmembrane transporter activity"/>
    <property type="evidence" value="ECO:0007669"/>
    <property type="project" value="InterPro"/>
</dbReference>
<organism evidence="3 4">
    <name type="scientific">Amaricoccus macauensis</name>
    <dbReference type="NCBI Taxonomy" id="57001"/>
    <lineage>
        <taxon>Bacteria</taxon>
        <taxon>Pseudomonadati</taxon>
        <taxon>Pseudomonadota</taxon>
        <taxon>Alphaproteobacteria</taxon>
        <taxon>Rhodobacterales</taxon>
        <taxon>Paracoccaceae</taxon>
        <taxon>Amaricoccus</taxon>
    </lineage>
</organism>
<accession>A0A840SMA5</accession>
<dbReference type="NCBIfam" id="TIGR00797">
    <property type="entry name" value="matE"/>
    <property type="match status" value="1"/>
</dbReference>
<dbReference type="Proteomes" id="UP000549457">
    <property type="component" value="Unassembled WGS sequence"/>
</dbReference>
<keyword evidence="2" id="KW-1133">Transmembrane helix</keyword>
<dbReference type="InterPro" id="IPR050222">
    <property type="entry name" value="MATE_MdtK"/>
</dbReference>
<feature type="transmembrane region" description="Helical" evidence="2">
    <location>
        <begin position="399"/>
        <end position="419"/>
    </location>
</feature>
<dbReference type="PANTHER" id="PTHR43298">
    <property type="entry name" value="MULTIDRUG RESISTANCE PROTEIN NORM-RELATED"/>
    <property type="match status" value="1"/>
</dbReference>